<reference evidence="1 2" key="1">
    <citation type="journal article" date="2022" name="New Phytol.">
        <title>Ecological generalism drives hyperdiversity of secondary metabolite gene clusters in xylarialean endophytes.</title>
        <authorList>
            <person name="Franco M.E.E."/>
            <person name="Wisecaver J.H."/>
            <person name="Arnold A.E."/>
            <person name="Ju Y.M."/>
            <person name="Slot J.C."/>
            <person name="Ahrendt S."/>
            <person name="Moore L.P."/>
            <person name="Eastman K.E."/>
            <person name="Scott K."/>
            <person name="Konkel Z."/>
            <person name="Mondo S.J."/>
            <person name="Kuo A."/>
            <person name="Hayes R.D."/>
            <person name="Haridas S."/>
            <person name="Andreopoulos B."/>
            <person name="Riley R."/>
            <person name="LaButti K."/>
            <person name="Pangilinan J."/>
            <person name="Lipzen A."/>
            <person name="Amirebrahimi M."/>
            <person name="Yan J."/>
            <person name="Adam C."/>
            <person name="Keymanesh K."/>
            <person name="Ng V."/>
            <person name="Louie K."/>
            <person name="Northen T."/>
            <person name="Drula E."/>
            <person name="Henrissat B."/>
            <person name="Hsieh H.M."/>
            <person name="Youens-Clark K."/>
            <person name="Lutzoni F."/>
            <person name="Miadlikowska J."/>
            <person name="Eastwood D.C."/>
            <person name="Hamelin R.C."/>
            <person name="Grigoriev I.V."/>
            <person name="U'Ren J.M."/>
        </authorList>
    </citation>
    <scope>NUCLEOTIDE SEQUENCE [LARGE SCALE GENOMIC DNA]</scope>
    <source>
        <strain evidence="1 2">ER1909</strain>
    </source>
</reference>
<organism evidence="1 2">
    <name type="scientific">Hypoxylon rubiginosum</name>
    <dbReference type="NCBI Taxonomy" id="110542"/>
    <lineage>
        <taxon>Eukaryota</taxon>
        <taxon>Fungi</taxon>
        <taxon>Dikarya</taxon>
        <taxon>Ascomycota</taxon>
        <taxon>Pezizomycotina</taxon>
        <taxon>Sordariomycetes</taxon>
        <taxon>Xylariomycetidae</taxon>
        <taxon>Xylariales</taxon>
        <taxon>Hypoxylaceae</taxon>
        <taxon>Hypoxylon</taxon>
    </lineage>
</organism>
<evidence type="ECO:0000313" key="1">
    <source>
        <dbReference type="EMBL" id="KAI6092076.1"/>
    </source>
</evidence>
<comment type="caution">
    <text evidence="1">The sequence shown here is derived from an EMBL/GenBank/DDBJ whole genome shotgun (WGS) entry which is preliminary data.</text>
</comment>
<name>A0ACC0DI63_9PEZI</name>
<sequence length="441" mass="50726">MTETADVETAKKLLQAYFQSDGETRFTFKGLNGKGENALTWKISYMRIHRDPTTYYELPRAIVLKTAKKDSTRREVLRLNPARLTAGGDVINPIENERKWLKHLEWAEHFAKLVPIPRDPLRRATRSHAVNFPDYLYLEWVPYGTLWNFILRARRQGYSALPNRLLWRFFMCLIRMVIGMAWPPLGPEDWENQVPVIERVRGIRPNGLVHQDMHTNNIMFGYFEDPAQNPEHDWIPTMKLIDFGEAKDVQETNEERNYLWRFYRGTERSRAIYGTDMSMWADWTRFDGDDWFNAAQRSRPIPIDRGVAKNVFDIGLIMLNLALLRKPIGQSRSEMRDIPGADIPTTAVELVTPDDSTGDYPNPDLDPTLRNVIARCLAVDPRRRPGPAALVDGVSKAIAERDVNFYNARARKGDPLDTESDDVIKQVVQDLILNASDSGLG</sequence>
<proteinExistence type="predicted"/>
<evidence type="ECO:0000313" key="2">
    <source>
        <dbReference type="Proteomes" id="UP001497680"/>
    </source>
</evidence>
<protein>
    <submittedName>
        <fullName evidence="1">Uncharacterized protein</fullName>
    </submittedName>
</protein>
<keyword evidence="2" id="KW-1185">Reference proteome</keyword>
<accession>A0ACC0DI63</accession>
<dbReference type="EMBL" id="MU394284">
    <property type="protein sequence ID" value="KAI6092076.1"/>
    <property type="molecule type" value="Genomic_DNA"/>
</dbReference>
<gene>
    <name evidence="1" type="ORF">F4821DRAFT_279494</name>
</gene>
<dbReference type="Proteomes" id="UP001497680">
    <property type="component" value="Unassembled WGS sequence"/>
</dbReference>